<dbReference type="SUPFAM" id="SSF53098">
    <property type="entry name" value="Ribonuclease H-like"/>
    <property type="match status" value="1"/>
</dbReference>
<accession>A0ABW1SMR7</accession>
<comment type="function">
    <text evidence="1">Involved in the transposition of the insertion sequence.</text>
</comment>
<organism evidence="3 4">
    <name type="scientific">Lactiplantibacillus nangangensis</name>
    <dbReference type="NCBI Taxonomy" id="2559917"/>
    <lineage>
        <taxon>Bacteria</taxon>
        <taxon>Bacillati</taxon>
        <taxon>Bacillota</taxon>
        <taxon>Bacilli</taxon>
        <taxon>Lactobacillales</taxon>
        <taxon>Lactobacillaceae</taxon>
        <taxon>Lactiplantibacillus</taxon>
    </lineage>
</organism>
<dbReference type="NCBIfam" id="NF033516">
    <property type="entry name" value="transpos_IS3"/>
    <property type="match status" value="1"/>
</dbReference>
<dbReference type="Pfam" id="PF00665">
    <property type="entry name" value="rve"/>
    <property type="match status" value="1"/>
</dbReference>
<dbReference type="Gene3D" id="3.30.420.10">
    <property type="entry name" value="Ribonuclease H-like superfamily/Ribonuclease H"/>
    <property type="match status" value="1"/>
</dbReference>
<evidence type="ECO:0000259" key="2">
    <source>
        <dbReference type="PROSITE" id="PS50994"/>
    </source>
</evidence>
<dbReference type="PANTHER" id="PTHR46889">
    <property type="entry name" value="TRANSPOSASE INSF FOR INSERTION SEQUENCE IS3B-RELATED"/>
    <property type="match status" value="1"/>
</dbReference>
<evidence type="ECO:0000256" key="1">
    <source>
        <dbReference type="ARBA" id="ARBA00002286"/>
    </source>
</evidence>
<evidence type="ECO:0000313" key="4">
    <source>
        <dbReference type="Proteomes" id="UP001596171"/>
    </source>
</evidence>
<name>A0ABW1SMR7_9LACO</name>
<feature type="domain" description="Integrase catalytic" evidence="2">
    <location>
        <begin position="118"/>
        <end position="282"/>
    </location>
</feature>
<dbReference type="InterPro" id="IPR001584">
    <property type="entry name" value="Integrase_cat-core"/>
</dbReference>
<protein>
    <submittedName>
        <fullName evidence="3">IS3 family transposase</fullName>
    </submittedName>
</protein>
<dbReference type="InterPro" id="IPR050900">
    <property type="entry name" value="Transposase_IS3/IS150/IS904"/>
</dbReference>
<dbReference type="InterPro" id="IPR036397">
    <property type="entry name" value="RNaseH_sf"/>
</dbReference>
<keyword evidence="4" id="KW-1185">Reference proteome</keyword>
<feature type="non-terminal residue" evidence="3">
    <location>
        <position position="282"/>
    </location>
</feature>
<dbReference type="EMBL" id="JBHSSE010000032">
    <property type="protein sequence ID" value="MFC6202975.1"/>
    <property type="molecule type" value="Genomic_DNA"/>
</dbReference>
<dbReference type="InterPro" id="IPR048020">
    <property type="entry name" value="Transpos_IS3"/>
</dbReference>
<dbReference type="PANTHER" id="PTHR46889:SF4">
    <property type="entry name" value="TRANSPOSASE INSO FOR INSERTION SEQUENCE ELEMENT IS911B-RELATED"/>
    <property type="match status" value="1"/>
</dbReference>
<dbReference type="RefSeq" id="WP_379856211.1">
    <property type="nucleotide sequence ID" value="NZ_JBHSSE010000032.1"/>
</dbReference>
<comment type="caution">
    <text evidence="3">The sequence shown here is derived from an EMBL/GenBank/DDBJ whole genome shotgun (WGS) entry which is preliminary data.</text>
</comment>
<gene>
    <name evidence="3" type="ORF">ACFP1L_13965</name>
</gene>
<dbReference type="InterPro" id="IPR025948">
    <property type="entry name" value="HTH-like_dom"/>
</dbReference>
<dbReference type="InterPro" id="IPR012337">
    <property type="entry name" value="RNaseH-like_sf"/>
</dbReference>
<proteinExistence type="predicted"/>
<dbReference type="PROSITE" id="PS50994">
    <property type="entry name" value="INTEGRASE"/>
    <property type="match status" value="1"/>
</dbReference>
<sequence>MSAKTKRITNKLCELAGVSRQAYYKWLNRTESARDRMNKLIEDKVKFYFKEHNGCLGTRQLALYLNHDIEVSEIIGRKRMTRVMRDLNLTCRIRQKKQDRITRKEQEIRANILNQQFDVTAPNQAWLTDFTELRYGVHGENKIRLGAVLDLYGRQVLSYVLSPTETTEAAIQCFQRAFQAEGTVTPLIHTDRGSAYTAKNFNFYLENHHIKHSMSRPGTPYDNAPIERWWNDFKLNWVDGHEMPTTLSGLQELVESGIKYFNEKVRSEKRNGQTPVEYRNQA</sequence>
<reference evidence="4" key="1">
    <citation type="journal article" date="2019" name="Int. J. Syst. Evol. Microbiol.">
        <title>The Global Catalogue of Microorganisms (GCM) 10K type strain sequencing project: providing services to taxonomists for standard genome sequencing and annotation.</title>
        <authorList>
            <consortium name="The Broad Institute Genomics Platform"/>
            <consortium name="The Broad Institute Genome Sequencing Center for Infectious Disease"/>
            <person name="Wu L."/>
            <person name="Ma J."/>
        </authorList>
    </citation>
    <scope>NUCLEOTIDE SEQUENCE [LARGE SCALE GENOMIC DNA]</scope>
    <source>
        <strain evidence="4">CCM 8930</strain>
    </source>
</reference>
<evidence type="ECO:0000313" key="3">
    <source>
        <dbReference type="EMBL" id="MFC6202975.1"/>
    </source>
</evidence>
<dbReference type="Pfam" id="PF13276">
    <property type="entry name" value="HTH_21"/>
    <property type="match status" value="1"/>
</dbReference>
<dbReference type="Proteomes" id="UP001596171">
    <property type="component" value="Unassembled WGS sequence"/>
</dbReference>